<dbReference type="PANTHER" id="PTHR36435">
    <property type="entry name" value="SLR1288 PROTEIN"/>
    <property type="match status" value="1"/>
</dbReference>
<sequence length="272" mass="30509">MTLQNYSHKLKLKKLVQPKKNWLWCLILPVWAYASFMVSGLLVSLMVWSLVQAGVPLKSIPSVLLTTGISVVVWIVTIFMVTMVPYWLFKRKTSIKDLGVTGKPAWLDVCMPVPIFVAYFICSIMVAALAVTFLNVDFKQAQQLPFDTTVLYSQAQYAMIFFTLVVLAPLAEELLFRGYLYTKLRKTNSVKVAVIITSLTFGLAHLAIGSENLQWNVVLDTFVLSIFSCLLREYTGAVWASVVLHAIKNSLAFYLLFINPIAIHSAVGILFT</sequence>
<keyword evidence="3" id="KW-0378">Hydrolase</keyword>
<dbReference type="EMBL" id="CP040004">
    <property type="protein sequence ID" value="QCT42037.1"/>
    <property type="molecule type" value="Genomic_DNA"/>
</dbReference>
<feature type="transmembrane region" description="Helical" evidence="1">
    <location>
        <begin position="109"/>
        <end position="134"/>
    </location>
</feature>
<dbReference type="AlphaFoldDB" id="A0A4P9A2L9"/>
<dbReference type="GO" id="GO:0006508">
    <property type="term" value="P:proteolysis"/>
    <property type="evidence" value="ECO:0007669"/>
    <property type="project" value="UniProtKB-KW"/>
</dbReference>
<dbReference type="Proteomes" id="UP000310639">
    <property type="component" value="Chromosome"/>
</dbReference>
<keyword evidence="4" id="KW-1185">Reference proteome</keyword>
<keyword evidence="3" id="KW-0482">Metalloprotease</keyword>
<feature type="transmembrane region" description="Helical" evidence="1">
    <location>
        <begin position="154"/>
        <end position="171"/>
    </location>
</feature>
<feature type="transmembrane region" description="Helical" evidence="1">
    <location>
        <begin position="63"/>
        <end position="88"/>
    </location>
</feature>
<reference evidence="3 4" key="1">
    <citation type="submission" date="2019-04" db="EMBL/GenBank/DDBJ databases">
        <title>Saccharibacteria TM7 genomes.</title>
        <authorList>
            <person name="Bor B."/>
            <person name="He X."/>
            <person name="Chen T."/>
            <person name="Dewhirst F.E."/>
        </authorList>
    </citation>
    <scope>NUCLEOTIDE SEQUENCE [LARGE SCALE GENOMIC DNA]</scope>
    <source>
        <strain evidence="3 4">BB001</strain>
    </source>
</reference>
<feature type="transmembrane region" description="Helical" evidence="1">
    <location>
        <begin position="251"/>
        <end position="271"/>
    </location>
</feature>
<feature type="transmembrane region" description="Helical" evidence="1">
    <location>
        <begin position="222"/>
        <end position="244"/>
    </location>
</feature>
<feature type="transmembrane region" description="Helical" evidence="1">
    <location>
        <begin position="21"/>
        <end position="51"/>
    </location>
</feature>
<evidence type="ECO:0000313" key="3">
    <source>
        <dbReference type="EMBL" id="QCT42037.1"/>
    </source>
</evidence>
<dbReference type="InterPro" id="IPR003675">
    <property type="entry name" value="Rce1/LyrA-like_dom"/>
</dbReference>
<keyword evidence="3" id="KW-0645">Protease</keyword>
<dbReference type="OrthoDB" id="158986at2"/>
<dbReference type="GO" id="GO:0004175">
    <property type="term" value="F:endopeptidase activity"/>
    <property type="evidence" value="ECO:0007669"/>
    <property type="project" value="UniProtKB-ARBA"/>
</dbReference>
<evidence type="ECO:0000313" key="4">
    <source>
        <dbReference type="Proteomes" id="UP000310639"/>
    </source>
</evidence>
<dbReference type="PANTHER" id="PTHR36435:SF1">
    <property type="entry name" value="CAAX AMINO TERMINAL PROTEASE FAMILY PROTEIN"/>
    <property type="match status" value="1"/>
</dbReference>
<gene>
    <name evidence="3" type="ORF">FBF37_00930</name>
</gene>
<keyword evidence="1" id="KW-0472">Membrane</keyword>
<dbReference type="GO" id="GO:0008237">
    <property type="term" value="F:metallopeptidase activity"/>
    <property type="evidence" value="ECO:0007669"/>
    <property type="project" value="UniProtKB-KW"/>
</dbReference>
<feature type="transmembrane region" description="Helical" evidence="1">
    <location>
        <begin position="192"/>
        <end position="210"/>
    </location>
</feature>
<evidence type="ECO:0000256" key="1">
    <source>
        <dbReference type="SAM" id="Phobius"/>
    </source>
</evidence>
<organism evidence="3 4">
    <name type="scientific">Candidatus Nanosynbacter featherlites</name>
    <dbReference type="NCBI Taxonomy" id="2572088"/>
    <lineage>
        <taxon>Bacteria</taxon>
        <taxon>Candidatus Saccharimonadota</taxon>
        <taxon>Candidatus Saccharimonadia</taxon>
        <taxon>Candidatus Nanosynbacterales</taxon>
        <taxon>Candidatus Nanosynbacteraceae</taxon>
        <taxon>Candidatus Nanosynbacter</taxon>
    </lineage>
</organism>
<proteinExistence type="predicted"/>
<name>A0A4P9A2L9_9BACT</name>
<dbReference type="GO" id="GO:0080120">
    <property type="term" value="P:CAAX-box protein maturation"/>
    <property type="evidence" value="ECO:0007669"/>
    <property type="project" value="UniProtKB-ARBA"/>
</dbReference>
<evidence type="ECO:0000259" key="2">
    <source>
        <dbReference type="Pfam" id="PF02517"/>
    </source>
</evidence>
<keyword evidence="1" id="KW-1133">Transmembrane helix</keyword>
<dbReference type="Pfam" id="PF02517">
    <property type="entry name" value="Rce1-like"/>
    <property type="match status" value="1"/>
</dbReference>
<feature type="domain" description="CAAX prenyl protease 2/Lysostaphin resistance protein A-like" evidence="2">
    <location>
        <begin position="157"/>
        <end position="250"/>
    </location>
</feature>
<keyword evidence="1" id="KW-0812">Transmembrane</keyword>
<dbReference type="KEGG" id="nft:FBF37_00930"/>
<dbReference type="RefSeq" id="WP_138078598.1">
    <property type="nucleotide sequence ID" value="NZ_CP040004.1"/>
</dbReference>
<accession>A0A4P9A2L9</accession>
<protein>
    <submittedName>
        <fullName evidence="3">CPBP family intramembrane metalloprotease</fullName>
    </submittedName>
</protein>
<dbReference type="InterPro" id="IPR052710">
    <property type="entry name" value="CAAX_protease"/>
</dbReference>